<keyword evidence="2" id="KW-0067">ATP-binding</keyword>
<sequence length="223" mass="24747">MEKDLYMTISSKTKQLLVKQEGFDADFKMTVKGIQATDLVAFANSENGGTILAGVGEVEDKNSMQKGRIIGCPVGDKERLFILSKAESCVPPVEVAIIIENYARKPIYRIEIPSGKEKPYCTAGGTYKIRGDGRTNTLLPGRLLTLYIEKQSETFFNRFREATKELGKDILASDTLLQNALNELRRKVLQIESAIGSNQNSLEKIEAIDKKIDKLLSLQAKGE</sequence>
<reference evidence="2 3" key="1">
    <citation type="submission" date="2019-12" db="EMBL/GenBank/DDBJ databases">
        <title>Sequence classification of anaerobic respiratory reductive dehalogenases: First we see many, then we see few.</title>
        <authorList>
            <person name="Molenda O."/>
            <person name="Puentes Jacome L.A."/>
            <person name="Cao X."/>
            <person name="Nesbo C.L."/>
            <person name="Tang S."/>
            <person name="Morson N."/>
            <person name="Patron J."/>
            <person name="Lomheim L."/>
            <person name="Wishart D.S."/>
            <person name="Edwards E.A."/>
        </authorList>
    </citation>
    <scope>NUCLEOTIDE SEQUENCE [LARGE SCALE GENOMIC DNA]</scope>
    <source>
        <strain evidence="2 3">12DCA</strain>
    </source>
</reference>
<evidence type="ECO:0000259" key="1">
    <source>
        <dbReference type="Pfam" id="PF04326"/>
    </source>
</evidence>
<dbReference type="AlphaFoldDB" id="A0A857DGG1"/>
<dbReference type="PANTHER" id="PTHR30595">
    <property type="entry name" value="GLPR-RELATED TRANSCRIPTIONAL REPRESSOR"/>
    <property type="match status" value="1"/>
</dbReference>
<accession>A0A857DGG1</accession>
<keyword evidence="2" id="KW-0547">Nucleotide-binding</keyword>
<dbReference type="Proteomes" id="UP000430508">
    <property type="component" value="Chromosome"/>
</dbReference>
<dbReference type="GO" id="GO:0005524">
    <property type="term" value="F:ATP binding"/>
    <property type="evidence" value="ECO:0007669"/>
    <property type="project" value="UniProtKB-KW"/>
</dbReference>
<dbReference type="InterPro" id="IPR038461">
    <property type="entry name" value="Schlafen_AlbA_2_dom_sf"/>
</dbReference>
<proteinExistence type="predicted"/>
<feature type="domain" description="Schlafen AlbA-2" evidence="1">
    <location>
        <begin position="35"/>
        <end position="136"/>
    </location>
</feature>
<dbReference type="Pfam" id="PF04326">
    <property type="entry name" value="SLFN_AlbA_2"/>
    <property type="match status" value="1"/>
</dbReference>
<dbReference type="Gene3D" id="3.30.950.30">
    <property type="entry name" value="Schlafen, AAA domain"/>
    <property type="match status" value="1"/>
</dbReference>
<name>A0A857DGG1_9FIRM</name>
<organism evidence="2 3">
    <name type="scientific">Dehalobacter restrictus</name>
    <dbReference type="NCBI Taxonomy" id="55583"/>
    <lineage>
        <taxon>Bacteria</taxon>
        <taxon>Bacillati</taxon>
        <taxon>Bacillota</taxon>
        <taxon>Clostridia</taxon>
        <taxon>Eubacteriales</taxon>
        <taxon>Desulfitobacteriaceae</taxon>
        <taxon>Dehalobacter</taxon>
    </lineage>
</organism>
<dbReference type="PANTHER" id="PTHR30595:SF6">
    <property type="entry name" value="SCHLAFEN ALBA-2 DOMAIN-CONTAINING PROTEIN"/>
    <property type="match status" value="1"/>
</dbReference>
<gene>
    <name evidence="2" type="ORF">GQ588_01095</name>
</gene>
<dbReference type="RefSeq" id="WP_025204959.1">
    <property type="nucleotide sequence ID" value="NZ_CP046996.1"/>
</dbReference>
<dbReference type="InterPro" id="IPR007421">
    <property type="entry name" value="Schlafen_AlbA_2_dom"/>
</dbReference>
<dbReference type="EMBL" id="CP046996">
    <property type="protein sequence ID" value="QGZ99364.1"/>
    <property type="molecule type" value="Genomic_DNA"/>
</dbReference>
<evidence type="ECO:0000313" key="2">
    <source>
        <dbReference type="EMBL" id="QGZ99364.1"/>
    </source>
</evidence>
<evidence type="ECO:0000313" key="3">
    <source>
        <dbReference type="Proteomes" id="UP000430508"/>
    </source>
</evidence>
<protein>
    <submittedName>
        <fullName evidence="2">ATP-binding protein</fullName>
    </submittedName>
</protein>